<proteinExistence type="predicted"/>
<feature type="active site" description="O-(5'-phospho-DNA)-serine intermediate" evidence="4 5">
    <location>
        <position position="13"/>
    </location>
</feature>
<dbReference type="Gene3D" id="3.40.50.1390">
    <property type="entry name" value="Resolvase, N-terminal catalytic domain"/>
    <property type="match status" value="1"/>
</dbReference>
<dbReference type="InterPro" id="IPR038109">
    <property type="entry name" value="DNA_bind_recomb_sf"/>
</dbReference>
<evidence type="ECO:0000259" key="6">
    <source>
        <dbReference type="PROSITE" id="PS51736"/>
    </source>
</evidence>
<dbReference type="GO" id="GO:0003677">
    <property type="term" value="F:DNA binding"/>
    <property type="evidence" value="ECO:0007669"/>
    <property type="project" value="UniProtKB-KW"/>
</dbReference>
<dbReference type="InterPro" id="IPR050639">
    <property type="entry name" value="SSR_resolvase"/>
</dbReference>
<protein>
    <submittedName>
        <fullName evidence="8">Putative site-specific recombinase, resolvase family</fullName>
    </submittedName>
</protein>
<reference evidence="8" key="1">
    <citation type="submission" date="2012-03" db="EMBL/GenBank/DDBJ databases">
        <title>Functional metagenomics reveals considerable lignocellulase gene clusters in the gut microbiome of a wood-feeding higher termite.</title>
        <authorList>
            <person name="Liu N."/>
        </authorList>
    </citation>
    <scope>NUCLEOTIDE SEQUENCE</scope>
</reference>
<dbReference type="InterPro" id="IPR036162">
    <property type="entry name" value="Resolvase-like_N_sf"/>
</dbReference>
<dbReference type="PROSITE" id="PS51736">
    <property type="entry name" value="RECOMBINASES_3"/>
    <property type="match status" value="1"/>
</dbReference>
<feature type="domain" description="Resolvase/invertase-type recombinase catalytic" evidence="6">
    <location>
        <begin position="5"/>
        <end position="163"/>
    </location>
</feature>
<feature type="domain" description="Recombinase" evidence="7">
    <location>
        <begin position="171"/>
        <end position="276"/>
    </location>
</feature>
<keyword evidence="2" id="KW-0238">DNA-binding</keyword>
<organism evidence="8">
    <name type="scientific">uncultured bacterium contig00081</name>
    <dbReference type="NCBI Taxonomy" id="1181557"/>
    <lineage>
        <taxon>Bacteria</taxon>
        <taxon>environmental samples</taxon>
    </lineage>
</organism>
<evidence type="ECO:0000313" key="8">
    <source>
        <dbReference type="EMBL" id="AGS53199.1"/>
    </source>
</evidence>
<dbReference type="InterPro" id="IPR006118">
    <property type="entry name" value="Recombinase_CS"/>
</dbReference>
<evidence type="ECO:0000256" key="5">
    <source>
        <dbReference type="PROSITE-ProRule" id="PRU10137"/>
    </source>
</evidence>
<evidence type="ECO:0000256" key="1">
    <source>
        <dbReference type="ARBA" id="ARBA00022908"/>
    </source>
</evidence>
<keyword evidence="1" id="KW-0229">DNA integration</keyword>
<dbReference type="InterPro" id="IPR006119">
    <property type="entry name" value="Resolv_N"/>
</dbReference>
<dbReference type="InterPro" id="IPR011109">
    <property type="entry name" value="DNA_bind_recombinase_dom"/>
</dbReference>
<dbReference type="CDD" id="cd00338">
    <property type="entry name" value="Ser_Recombinase"/>
    <property type="match status" value="1"/>
</dbReference>
<evidence type="ECO:0000256" key="3">
    <source>
        <dbReference type="ARBA" id="ARBA00023172"/>
    </source>
</evidence>
<dbReference type="PANTHER" id="PTHR30461">
    <property type="entry name" value="DNA-INVERTASE FROM LAMBDOID PROPHAGE"/>
    <property type="match status" value="1"/>
</dbReference>
<dbReference type="EMBL" id="JQ844224">
    <property type="protein sequence ID" value="AGS53199.1"/>
    <property type="molecule type" value="Genomic_DNA"/>
</dbReference>
<dbReference type="PROSITE" id="PS00397">
    <property type="entry name" value="RECOMBINASES_1"/>
    <property type="match status" value="1"/>
</dbReference>
<dbReference type="SMART" id="SM00857">
    <property type="entry name" value="Resolvase"/>
    <property type="match status" value="1"/>
</dbReference>
<dbReference type="Pfam" id="PF07508">
    <property type="entry name" value="Recombinase"/>
    <property type="match status" value="1"/>
</dbReference>
<keyword evidence="3" id="KW-0233">DNA recombination</keyword>
<dbReference type="SUPFAM" id="SSF53041">
    <property type="entry name" value="Resolvase-like"/>
    <property type="match status" value="1"/>
</dbReference>
<dbReference type="GO" id="GO:0015074">
    <property type="term" value="P:DNA integration"/>
    <property type="evidence" value="ECO:0007669"/>
    <property type="project" value="UniProtKB-KW"/>
</dbReference>
<evidence type="ECO:0000259" key="7">
    <source>
        <dbReference type="PROSITE" id="PS51737"/>
    </source>
</evidence>
<evidence type="ECO:0000256" key="2">
    <source>
        <dbReference type="ARBA" id="ARBA00023125"/>
    </source>
</evidence>
<evidence type="ECO:0000256" key="4">
    <source>
        <dbReference type="PIRSR" id="PIRSR606118-50"/>
    </source>
</evidence>
<dbReference type="AlphaFoldDB" id="A0A806KQN6"/>
<dbReference type="PANTHER" id="PTHR30461:SF23">
    <property type="entry name" value="DNA RECOMBINASE-RELATED"/>
    <property type="match status" value="1"/>
</dbReference>
<sequence length="276" mass="31017">MGNNQVYGYIRVSTETQTEKGYGLETQRQAIKKYCMENKLDLLDIFEDKGISGTEAVEANGDELISKRQGLVQLLSALNGTNTIIVLNTSRLWRSDIAKVLIRREIERKGGDIISIEQPKYSIYTKDPSEVLINGMFELLDQYERLSISLKLAKGRTTKANRGDKPAGVTPYGYEYSPDKKSVIINEAEAVNVRRMFGLSQTGKSLQQIVDVFNKEGLQTRRGKAWTRATVHGILTNSFYTGLLTHQHETTQGNHDAIISKVQFGKVQSALKKNKR</sequence>
<dbReference type="GO" id="GO:0000150">
    <property type="term" value="F:DNA strand exchange activity"/>
    <property type="evidence" value="ECO:0007669"/>
    <property type="project" value="InterPro"/>
</dbReference>
<name>A0A806KQN6_9BACT</name>
<dbReference type="Gene3D" id="3.90.1750.20">
    <property type="entry name" value="Putative Large Serine Recombinase, Chain B, Domain 2"/>
    <property type="match status" value="1"/>
</dbReference>
<accession>A0A806KQN6</accession>
<dbReference type="Pfam" id="PF00239">
    <property type="entry name" value="Resolvase"/>
    <property type="match status" value="1"/>
</dbReference>
<dbReference type="PROSITE" id="PS51737">
    <property type="entry name" value="RECOMBINASE_DNA_BIND"/>
    <property type="match status" value="1"/>
</dbReference>